<evidence type="ECO:0000313" key="2">
    <source>
        <dbReference type="Proteomes" id="UP000653308"/>
    </source>
</evidence>
<dbReference type="EMBL" id="BMWE01000019">
    <property type="protein sequence ID" value="GGY40900.1"/>
    <property type="molecule type" value="Genomic_DNA"/>
</dbReference>
<sequence length="73" mass="7328">MSTLIAVGGVVLGYPVGEDGGTLLPGLWEGDVSVVPDNGLPDAWRDLVRGARCAAENVNASTAPLGTLQSGPP</sequence>
<gene>
    <name evidence="1" type="ORF">GCM10010384_54810</name>
</gene>
<reference evidence="2" key="1">
    <citation type="journal article" date="2019" name="Int. J. Syst. Evol. Microbiol.">
        <title>The Global Catalogue of Microorganisms (GCM) 10K type strain sequencing project: providing services to taxonomists for standard genome sequencing and annotation.</title>
        <authorList>
            <consortium name="The Broad Institute Genomics Platform"/>
            <consortium name="The Broad Institute Genome Sequencing Center for Infectious Disease"/>
            <person name="Wu L."/>
            <person name="Ma J."/>
        </authorList>
    </citation>
    <scope>NUCLEOTIDE SEQUENCE [LARGE SCALE GENOMIC DNA]</scope>
    <source>
        <strain evidence="2">JCM 4957</strain>
    </source>
</reference>
<accession>A0ABQ3A8V8</accession>
<keyword evidence="2" id="KW-1185">Reference proteome</keyword>
<protein>
    <submittedName>
        <fullName evidence="1">Uncharacterized protein</fullName>
    </submittedName>
</protein>
<evidence type="ECO:0000313" key="1">
    <source>
        <dbReference type="EMBL" id="GGY40900.1"/>
    </source>
</evidence>
<comment type="caution">
    <text evidence="1">The sequence shown here is derived from an EMBL/GenBank/DDBJ whole genome shotgun (WGS) entry which is preliminary data.</text>
</comment>
<name>A0ABQ3A8V8_9ACTN</name>
<proteinExistence type="predicted"/>
<organism evidence="1 2">
    <name type="scientific">Streptomyces djakartensis</name>
    <dbReference type="NCBI Taxonomy" id="68193"/>
    <lineage>
        <taxon>Bacteria</taxon>
        <taxon>Bacillati</taxon>
        <taxon>Actinomycetota</taxon>
        <taxon>Actinomycetes</taxon>
        <taxon>Kitasatosporales</taxon>
        <taxon>Streptomycetaceae</taxon>
        <taxon>Streptomyces</taxon>
    </lineage>
</organism>
<dbReference type="Proteomes" id="UP000653308">
    <property type="component" value="Unassembled WGS sequence"/>
</dbReference>